<accession>A0A183SS77</accession>
<evidence type="ECO:0000313" key="3">
    <source>
        <dbReference type="EMBL" id="VDL93460.1"/>
    </source>
</evidence>
<gene>
    <name evidence="3" type="ORF">SSLN_LOCUS7075</name>
</gene>
<evidence type="ECO:0000313" key="5">
    <source>
        <dbReference type="WBParaSite" id="SSLN_0000730701-mRNA-1"/>
    </source>
</evidence>
<reference evidence="5" key="1">
    <citation type="submission" date="2016-06" db="UniProtKB">
        <authorList>
            <consortium name="WormBaseParasite"/>
        </authorList>
    </citation>
    <scope>IDENTIFICATION</scope>
</reference>
<organism evidence="5">
    <name type="scientific">Schistocephalus solidus</name>
    <name type="common">Tapeworm</name>
    <dbReference type="NCBI Taxonomy" id="70667"/>
    <lineage>
        <taxon>Eukaryota</taxon>
        <taxon>Metazoa</taxon>
        <taxon>Spiralia</taxon>
        <taxon>Lophotrochozoa</taxon>
        <taxon>Platyhelminthes</taxon>
        <taxon>Cestoda</taxon>
        <taxon>Eucestoda</taxon>
        <taxon>Diphyllobothriidea</taxon>
        <taxon>Diphyllobothriidae</taxon>
        <taxon>Schistocephalus</taxon>
    </lineage>
</organism>
<dbReference type="InterPro" id="IPR013087">
    <property type="entry name" value="Znf_C2H2_type"/>
</dbReference>
<dbReference type="WBParaSite" id="SSLN_0000730701-mRNA-1">
    <property type="protein sequence ID" value="SSLN_0000730701-mRNA-1"/>
    <property type="gene ID" value="SSLN_0000730701"/>
</dbReference>
<evidence type="ECO:0000313" key="4">
    <source>
        <dbReference type="Proteomes" id="UP000275846"/>
    </source>
</evidence>
<dbReference type="EMBL" id="UYSU01033974">
    <property type="protein sequence ID" value="VDL93460.1"/>
    <property type="molecule type" value="Genomic_DNA"/>
</dbReference>
<keyword evidence="4" id="KW-1185">Reference proteome</keyword>
<sequence>MAHTILRQVEADLRFWEDIVHHVDIPDESLPGIVAIGDNIRKVKPDVEQILETLKTAGHSSSRSVDEGFGLETDALILEGGYQSPESQSAHPLTQVAPACMVDGDNASQTNASTVQDSVACQILTTKDPKPRSSHADSSSKISQMDMVSTAGSQDHTANAFDYETSQPNASIDKNTSASGYPVLNSAHREGKQQTDSLLANWLCPICQIGFQEKQEYITHRSSAKHSWYEQCKDYLPDSAFKKTYEAVLFGGEPSDLTPVNLHWFPNRNIMDEKLDSFLYDLSKVGNEILEHSSRPLYKLNVHCANAETSSSENDPVTCLDHDRREFRHPSCVPCTVPSKRQGVQRYSANRSAGLPIHQLLPDQRAIKLSHVDARLLAIRRLVRLAASKGTHRHWEEETTAPKANLRKQTALHNSFYSILDYGGRSQCTALMATYRVLTLEAGIVRVEHKISDHADTVFSNPRGLSECVIAVYFQYLRHIGRFTEHNCFSTTTVFAKDQDVKANWLFSSSTTVIFMPGKTAVEFPFYDEEAGDPVRDASLRICGWTARATWDTIRQQTELKNAPADAEPIAAAARENQLTAEDALSIKFV</sequence>
<name>A0A183SS77_SCHSO</name>
<protein>
    <submittedName>
        <fullName evidence="5">C2H2-type domain-containing protein</fullName>
    </submittedName>
</protein>
<proteinExistence type="predicted"/>
<dbReference type="Proteomes" id="UP000275846">
    <property type="component" value="Unassembled WGS sequence"/>
</dbReference>
<evidence type="ECO:0000256" key="1">
    <source>
        <dbReference type="SAM" id="MobiDB-lite"/>
    </source>
</evidence>
<dbReference type="PROSITE" id="PS00028">
    <property type="entry name" value="ZINC_FINGER_C2H2_1"/>
    <property type="match status" value="1"/>
</dbReference>
<dbReference type="AlphaFoldDB" id="A0A183SS77"/>
<dbReference type="OrthoDB" id="6307053at2759"/>
<reference evidence="3 4" key="2">
    <citation type="submission" date="2018-11" db="EMBL/GenBank/DDBJ databases">
        <authorList>
            <consortium name="Pathogen Informatics"/>
        </authorList>
    </citation>
    <scope>NUCLEOTIDE SEQUENCE [LARGE SCALE GENOMIC DNA]</scope>
    <source>
        <strain evidence="3 4">NST_G2</strain>
    </source>
</reference>
<feature type="domain" description="C2H2-type" evidence="2">
    <location>
        <begin position="204"/>
        <end position="226"/>
    </location>
</feature>
<evidence type="ECO:0000259" key="2">
    <source>
        <dbReference type="PROSITE" id="PS00028"/>
    </source>
</evidence>
<feature type="compositionally biased region" description="Polar residues" evidence="1">
    <location>
        <begin position="136"/>
        <end position="147"/>
    </location>
</feature>
<feature type="region of interest" description="Disordered" evidence="1">
    <location>
        <begin position="126"/>
        <end position="147"/>
    </location>
</feature>